<evidence type="ECO:0000313" key="3">
    <source>
        <dbReference type="EMBL" id="ADG99066.1"/>
    </source>
</evidence>
<dbReference type="AlphaFoldDB" id="D6ZC97"/>
<evidence type="ECO:0000256" key="2">
    <source>
        <dbReference type="SAM" id="Phobius"/>
    </source>
</evidence>
<evidence type="ECO:0000256" key="1">
    <source>
        <dbReference type="SAM" id="MobiDB-lite"/>
    </source>
</evidence>
<dbReference type="STRING" id="640132.Srot_2632"/>
<dbReference type="KEGG" id="srt:Srot_2632"/>
<evidence type="ECO:0008006" key="5">
    <source>
        <dbReference type="Google" id="ProtNLM"/>
    </source>
</evidence>
<keyword evidence="2" id="KW-0812">Transmembrane</keyword>
<feature type="compositionally biased region" description="Pro residues" evidence="1">
    <location>
        <begin position="91"/>
        <end position="100"/>
    </location>
</feature>
<dbReference type="OrthoDB" id="9844200at2"/>
<accession>D6ZC97</accession>
<evidence type="ECO:0000313" key="4">
    <source>
        <dbReference type="Proteomes" id="UP000002247"/>
    </source>
</evidence>
<feature type="transmembrane region" description="Helical" evidence="2">
    <location>
        <begin position="14"/>
        <end position="35"/>
    </location>
</feature>
<keyword evidence="2" id="KW-0472">Membrane</keyword>
<sequence>MVEQTSPTPWTRRAWVWAVALALIAAAVLGCLRWASMRQAAPTRPQLHVGSLSKLPDADYMKFLPVREDFPKGMQSFLTLSAEELRERPDPPLPTNPPECDPTAPLRSPDLLGEVRTSSIATGRRSQPGYTVGVTREPRDQNFVESLDSWLQSCPQAALPSAANDREIRSRKMALAKLPEPSIGADRSISYSITITDEGPGGADDVLYPTQTHVMTLAVVRGVAMYCLARNSAPQTDAQEREQMLSKWVQRIRSY</sequence>
<dbReference type="RefSeq" id="WP_013139515.1">
    <property type="nucleotide sequence ID" value="NC_014168.1"/>
</dbReference>
<protein>
    <recommendedName>
        <fullName evidence="5">PknH-like extracellular domain-containing protein</fullName>
    </recommendedName>
</protein>
<dbReference type="Proteomes" id="UP000002247">
    <property type="component" value="Chromosome"/>
</dbReference>
<keyword evidence="2" id="KW-1133">Transmembrane helix</keyword>
<dbReference type="HOGENOM" id="CLU_1097912_0_0_11"/>
<proteinExistence type="predicted"/>
<gene>
    <name evidence="3" type="ordered locus">Srot_2632</name>
</gene>
<reference evidence="3 4" key="1">
    <citation type="journal article" date="2010" name="Stand. Genomic Sci.">
        <title>Complete genome sequence of Segniliparus rotundus type strain (CDC 1076).</title>
        <authorList>
            <person name="Sikorski J."/>
            <person name="Lapidus A."/>
            <person name="Copeland A."/>
            <person name="Misra M."/>
            <person name="Glavina Del Rio T."/>
            <person name="Nolan M."/>
            <person name="Lucas S."/>
            <person name="Chen F."/>
            <person name="Tice H."/>
            <person name="Cheng J.F."/>
            <person name="Jando M."/>
            <person name="Schneider S."/>
            <person name="Bruce D."/>
            <person name="Goodwin L."/>
            <person name="Pitluck S."/>
            <person name="Liolios K."/>
            <person name="Mikhailova N."/>
            <person name="Pati A."/>
            <person name="Ivanova N."/>
            <person name="Mavromatis K."/>
            <person name="Chen A."/>
            <person name="Palaniappan K."/>
            <person name="Chertkov O."/>
            <person name="Land M."/>
            <person name="Hauser L."/>
            <person name="Chang Y.J."/>
            <person name="Jeffries C.D."/>
            <person name="Brettin T."/>
            <person name="Detter J.C."/>
            <person name="Han C."/>
            <person name="Rohde M."/>
            <person name="Goker M."/>
            <person name="Bristow J."/>
            <person name="Eisen J.A."/>
            <person name="Markowitz V."/>
            <person name="Hugenholtz P."/>
            <person name="Kyrpides N.C."/>
            <person name="Klenk H.P."/>
        </authorList>
    </citation>
    <scope>NUCLEOTIDE SEQUENCE [LARGE SCALE GENOMIC DNA]</scope>
    <source>
        <strain evidence="4">ATCC BAA-972 / CDC 1076 / CIP 108378 / DSM 44985 / JCM 13578</strain>
    </source>
</reference>
<feature type="region of interest" description="Disordered" evidence="1">
    <location>
        <begin position="86"/>
        <end position="109"/>
    </location>
</feature>
<name>D6ZC97_SEGRD</name>
<dbReference type="EMBL" id="CP001958">
    <property type="protein sequence ID" value="ADG99066.1"/>
    <property type="molecule type" value="Genomic_DNA"/>
</dbReference>
<keyword evidence="4" id="KW-1185">Reference proteome</keyword>
<organism evidence="3 4">
    <name type="scientific">Segniliparus rotundus (strain ATCC BAA-972 / CDC 1076 / CIP 108378 / DSM 44985 / JCM 13578)</name>
    <dbReference type="NCBI Taxonomy" id="640132"/>
    <lineage>
        <taxon>Bacteria</taxon>
        <taxon>Bacillati</taxon>
        <taxon>Actinomycetota</taxon>
        <taxon>Actinomycetes</taxon>
        <taxon>Mycobacteriales</taxon>
        <taxon>Segniliparaceae</taxon>
        <taxon>Segniliparus</taxon>
    </lineage>
</organism>